<name>A0A0K2UA69_LEPSM</name>
<feature type="chain" id="PRO_5005488547" evidence="1">
    <location>
        <begin position="21"/>
        <end position="274"/>
    </location>
</feature>
<evidence type="ECO:0000313" key="2">
    <source>
        <dbReference type="EMBL" id="CDW34955.1"/>
    </source>
</evidence>
<accession>A0A0K2UA69</accession>
<protein>
    <submittedName>
        <fullName evidence="2">Uncharacterized protein</fullName>
    </submittedName>
</protein>
<feature type="signal peptide" evidence="1">
    <location>
        <begin position="1"/>
        <end position="20"/>
    </location>
</feature>
<evidence type="ECO:0000256" key="1">
    <source>
        <dbReference type="SAM" id="SignalP"/>
    </source>
</evidence>
<organism evidence="2">
    <name type="scientific">Lepeophtheirus salmonis</name>
    <name type="common">Salmon louse</name>
    <name type="synonym">Caligus salmonis</name>
    <dbReference type="NCBI Taxonomy" id="72036"/>
    <lineage>
        <taxon>Eukaryota</taxon>
        <taxon>Metazoa</taxon>
        <taxon>Ecdysozoa</taxon>
        <taxon>Arthropoda</taxon>
        <taxon>Crustacea</taxon>
        <taxon>Multicrustacea</taxon>
        <taxon>Hexanauplia</taxon>
        <taxon>Copepoda</taxon>
        <taxon>Siphonostomatoida</taxon>
        <taxon>Caligidae</taxon>
        <taxon>Lepeophtheirus</taxon>
    </lineage>
</organism>
<sequence>MYFIRDFILYSLLIFHACKSEEVIDNNNECSRYSEEEFMFSVAQPVIIQRLSFFEKCVEKVVDEMKRSKYFTQKRKNKNPSKPTMDFNHLLESTELSLNKMSDILSNVKEGKFFQDSLENIRSNIAEINQILVLEILRKSASDLKEVIDPLVSIMNMMIQAKRASKEDVFKGIEKKDDMISILFRDFISMELDEIEDEKEVPQKYHAPVIFEDILKLLQKESIDWEEVLPLAWNIRQHEKSKNVQDDNDIITFWKHFILSSDLEKKKLSDMKLN</sequence>
<proteinExistence type="predicted"/>
<reference evidence="2" key="1">
    <citation type="submission" date="2014-05" db="EMBL/GenBank/DDBJ databases">
        <authorList>
            <person name="Chronopoulou M."/>
        </authorList>
    </citation>
    <scope>NUCLEOTIDE SEQUENCE</scope>
    <source>
        <tissue evidence="2">Whole organism</tissue>
    </source>
</reference>
<keyword evidence="1" id="KW-0732">Signal</keyword>
<dbReference type="AlphaFoldDB" id="A0A0K2UA69"/>
<dbReference type="EMBL" id="HACA01017594">
    <property type="protein sequence ID" value="CDW34955.1"/>
    <property type="molecule type" value="Transcribed_RNA"/>
</dbReference>